<proteinExistence type="predicted"/>
<dbReference type="PANTHER" id="PTHR38462:SF1">
    <property type="entry name" value="YPRB RIBONUCLEASE H-LIKE DOMAIN-CONTAINING PROTEIN"/>
    <property type="match status" value="1"/>
</dbReference>
<keyword evidence="2" id="KW-0378">Hydrolase</keyword>
<dbReference type="SUPFAM" id="SSF53098">
    <property type="entry name" value="Ribonuclease H-like"/>
    <property type="match status" value="1"/>
</dbReference>
<keyword evidence="2" id="KW-0269">Exonuclease</keyword>
<evidence type="ECO:0000259" key="1">
    <source>
        <dbReference type="Pfam" id="PF13482"/>
    </source>
</evidence>
<dbReference type="InterPro" id="IPR036397">
    <property type="entry name" value="RNaseH_sf"/>
</dbReference>
<dbReference type="RefSeq" id="WP_066068402.1">
    <property type="nucleotide sequence ID" value="NZ_FRBG01000002.1"/>
</dbReference>
<keyword evidence="2" id="KW-0540">Nuclease</keyword>
<gene>
    <name evidence="2" type="ORF">JWYL7_0434</name>
    <name evidence="3" type="ORF">SAMN05661008_00455</name>
</gene>
<organism evidence="2 4">
    <name type="scientific">Alkalithermobacter thermoalcaliphilus JW-YL-7 = DSM 7308</name>
    <dbReference type="NCBI Taxonomy" id="1121328"/>
    <lineage>
        <taxon>Bacteria</taxon>
        <taxon>Bacillati</taxon>
        <taxon>Bacillota</taxon>
        <taxon>Clostridia</taxon>
        <taxon>Peptostreptococcales</taxon>
        <taxon>Tepidibacteraceae</taxon>
        <taxon>Alkalithermobacter</taxon>
    </lineage>
</organism>
<dbReference type="PANTHER" id="PTHR38462">
    <property type="entry name" value="EXONUCLEASE-LIKE PROTEIN"/>
    <property type="match status" value="1"/>
</dbReference>
<accession>A0A150FNY1</accession>
<feature type="domain" description="YprB ribonuclease H-like" evidence="1">
    <location>
        <begin position="20"/>
        <end position="185"/>
    </location>
</feature>
<evidence type="ECO:0000313" key="4">
    <source>
        <dbReference type="Proteomes" id="UP000092605"/>
    </source>
</evidence>
<dbReference type="AlphaFoldDB" id="A0A150FNY1"/>
<dbReference type="PATRIC" id="fig|1121328.3.peg.434"/>
<dbReference type="EMBL" id="FRBG01000002">
    <property type="protein sequence ID" value="SHK54672.1"/>
    <property type="molecule type" value="Genomic_DNA"/>
</dbReference>
<dbReference type="GO" id="GO:0004527">
    <property type="term" value="F:exonuclease activity"/>
    <property type="evidence" value="ECO:0007669"/>
    <property type="project" value="UniProtKB-KW"/>
</dbReference>
<dbReference type="STRING" id="1121328.JWYL7_0434"/>
<dbReference type="GO" id="GO:0003676">
    <property type="term" value="F:nucleic acid binding"/>
    <property type="evidence" value="ECO:0007669"/>
    <property type="project" value="InterPro"/>
</dbReference>
<reference evidence="2 4" key="1">
    <citation type="submission" date="2016-02" db="EMBL/GenBank/DDBJ databases">
        <title>Draft genome sequence for Clostridium paradoxum JW-YL-7.</title>
        <authorList>
            <person name="Utturkar S.M."/>
            <person name="Lancaster A."/>
            <person name="Poole F.L."/>
            <person name="Adams M.W."/>
            <person name="Brown S.D."/>
        </authorList>
    </citation>
    <scope>NUCLEOTIDE SEQUENCE [LARGE SCALE GENOMIC DNA]</scope>
    <source>
        <strain evidence="2 4">JW-YL-7</strain>
    </source>
</reference>
<dbReference type="Proteomes" id="UP000323392">
    <property type="component" value="Unassembled WGS sequence"/>
</dbReference>
<evidence type="ECO:0000313" key="3">
    <source>
        <dbReference type="EMBL" id="SHK54672.1"/>
    </source>
</evidence>
<dbReference type="OrthoDB" id="9790530at2"/>
<keyword evidence="5" id="KW-1185">Reference proteome</keyword>
<comment type="caution">
    <text evidence="2">The sequence shown here is derived from an EMBL/GenBank/DDBJ whole genome shotgun (WGS) entry which is preliminary data.</text>
</comment>
<dbReference type="EMBL" id="LSFY01000001">
    <property type="protein sequence ID" value="KXZ39359.1"/>
    <property type="molecule type" value="Genomic_DNA"/>
</dbReference>
<dbReference type="Proteomes" id="UP000092605">
    <property type="component" value="Unassembled WGS sequence"/>
</dbReference>
<dbReference type="Gene3D" id="3.30.420.10">
    <property type="entry name" value="Ribonuclease H-like superfamily/Ribonuclease H"/>
    <property type="match status" value="1"/>
</dbReference>
<protein>
    <submittedName>
        <fullName evidence="2">Exonuclease-like protein</fullName>
    </submittedName>
</protein>
<sequence>MEIITHTIDELLPIPESFCVFDIETTGLSSKYNCVILIGLLYVKNNKTIIQQFFAHDPTFEKEILFYFKEVFKTFDKHITFNGISFDIPFLNNRFSYNDLDFFIDKKDNIDILKLIKPHQKKLNLADCKLKTVEKLLGINRKDTISGKESVNLYKEFVKTKNINLKEKILLHNYEDIYYLAKLFKIKDIISSKQDFIEVNIFDNKFKLKLDSFKVLRNILYIEYSLENKLPINLEIYKDCYSINGSENKLIISLNLKKGKDINSNTVLFFEGKDNIPIKVEKSFVYENIKSLGKAIINYESHNNFM</sequence>
<dbReference type="InterPro" id="IPR012337">
    <property type="entry name" value="RNaseH-like_sf"/>
</dbReference>
<name>A0A150FNY1_CLOPD</name>
<evidence type="ECO:0000313" key="5">
    <source>
        <dbReference type="Proteomes" id="UP000323392"/>
    </source>
</evidence>
<dbReference type="Pfam" id="PF13482">
    <property type="entry name" value="RNase_H_2"/>
    <property type="match status" value="1"/>
</dbReference>
<reference evidence="3 5" key="2">
    <citation type="submission" date="2016-11" db="EMBL/GenBank/DDBJ databases">
        <authorList>
            <person name="Varghese N."/>
            <person name="Submissions S."/>
        </authorList>
    </citation>
    <scope>NUCLEOTIDE SEQUENCE [LARGE SCALE GENOMIC DNA]</scope>
    <source>
        <strain evidence="3 5">DSM 7308</strain>
    </source>
</reference>
<dbReference type="InterPro" id="IPR038720">
    <property type="entry name" value="YprB_RNase_H-like_dom"/>
</dbReference>
<evidence type="ECO:0000313" key="2">
    <source>
        <dbReference type="EMBL" id="KXZ39359.1"/>
    </source>
</evidence>